<feature type="active site" evidence="1">
    <location>
        <position position="37"/>
    </location>
</feature>
<feature type="domain" description="Fluoroacetyl-CoA-specific thioesterase-like" evidence="3">
    <location>
        <begin position="10"/>
        <end position="112"/>
    </location>
</feature>
<dbReference type="Gene3D" id="3.10.129.10">
    <property type="entry name" value="Hotdog Thioesterase"/>
    <property type="match status" value="1"/>
</dbReference>
<dbReference type="Proteomes" id="UP000290567">
    <property type="component" value="Unassembled WGS sequence"/>
</dbReference>
<dbReference type="EMBL" id="BJCC01000006">
    <property type="protein sequence ID" value="GCF92800.1"/>
    <property type="molecule type" value="Genomic_DNA"/>
</dbReference>
<dbReference type="PIRSF" id="PIRSF014972">
    <property type="entry name" value="FlK"/>
    <property type="match status" value="1"/>
</dbReference>
<protein>
    <submittedName>
        <fullName evidence="4">Thioesterase</fullName>
    </submittedName>
</protein>
<gene>
    <name evidence="4" type="ORF">NRIC_06910</name>
</gene>
<reference evidence="5" key="1">
    <citation type="submission" date="2019-02" db="EMBL/GenBank/DDBJ databases">
        <title>Draft genome sequence of Enterococcus sp. Gos25-1.</title>
        <authorList>
            <person name="Tanaka N."/>
            <person name="Shiwa Y."/>
            <person name="Fujita N."/>
        </authorList>
    </citation>
    <scope>NUCLEOTIDE SEQUENCE [LARGE SCALE GENOMIC DNA]</scope>
    <source>
        <strain evidence="5">Gos25-1</strain>
    </source>
</reference>
<dbReference type="PANTHER" id="PTHR36934">
    <property type="entry name" value="BLR0278 PROTEIN"/>
    <property type="match status" value="1"/>
</dbReference>
<dbReference type="InterPro" id="IPR054485">
    <property type="entry name" value="FlK-like_dom"/>
</dbReference>
<evidence type="ECO:0000313" key="5">
    <source>
        <dbReference type="Proteomes" id="UP000290567"/>
    </source>
</evidence>
<feature type="binding site" evidence="2">
    <location>
        <position position="56"/>
    </location>
    <ligand>
        <name>substrate</name>
    </ligand>
</feature>
<proteinExistence type="predicted"/>
<feature type="binding site" evidence="2">
    <location>
        <position position="56"/>
    </location>
    <ligand>
        <name>CoA</name>
        <dbReference type="ChEBI" id="CHEBI:57287"/>
    </ligand>
</feature>
<comment type="caution">
    <text evidence="4">The sequence shown here is derived from an EMBL/GenBank/DDBJ whole genome shotgun (WGS) entry which is preliminary data.</text>
</comment>
<keyword evidence="5" id="KW-1185">Reference proteome</keyword>
<feature type="active site" evidence="1">
    <location>
        <position position="29"/>
    </location>
</feature>
<evidence type="ECO:0000313" key="4">
    <source>
        <dbReference type="EMBL" id="GCF92800.1"/>
    </source>
</evidence>
<dbReference type="AlphaFoldDB" id="A0A4P5P548"/>
<dbReference type="OrthoDB" id="6902891at2"/>
<dbReference type="RefSeq" id="WP_146621294.1">
    <property type="nucleotide sequence ID" value="NZ_BJCC01000006.1"/>
</dbReference>
<evidence type="ECO:0000256" key="2">
    <source>
        <dbReference type="PIRSR" id="PIRSR014972-2"/>
    </source>
</evidence>
<dbReference type="SUPFAM" id="SSF54637">
    <property type="entry name" value="Thioesterase/thiol ester dehydrase-isomerase"/>
    <property type="match status" value="1"/>
</dbReference>
<dbReference type="PANTHER" id="PTHR36934:SF1">
    <property type="entry name" value="THIOESTERASE DOMAIN-CONTAINING PROTEIN"/>
    <property type="match status" value="1"/>
</dbReference>
<evidence type="ECO:0000256" key="1">
    <source>
        <dbReference type="PIRSR" id="PIRSR014972-1"/>
    </source>
</evidence>
<organism evidence="4 5">
    <name type="scientific">Enterococcus florum</name>
    <dbReference type="NCBI Taxonomy" id="2480627"/>
    <lineage>
        <taxon>Bacteria</taxon>
        <taxon>Bacillati</taxon>
        <taxon>Bacillota</taxon>
        <taxon>Bacilli</taxon>
        <taxon>Lactobacillales</taxon>
        <taxon>Enterococcaceae</taxon>
        <taxon>Enterococcus</taxon>
    </lineage>
</organism>
<dbReference type="InterPro" id="IPR025540">
    <property type="entry name" value="FlK"/>
</dbReference>
<sequence length="125" mass="13899">MTKYTMTFSVTSNDTAKKLGSGDLDVLGTPRLVAMMEHCAKDLLRKQLKEEETSVGYKLDLKHLAPTTVGSELTINAELVEQSGNRAFFVLEAYEQDVLVGKAKHERVVVDSAKFLAKLNQNHNM</sequence>
<feature type="active site" evidence="1">
    <location>
        <position position="63"/>
    </location>
</feature>
<dbReference type="CDD" id="cd03440">
    <property type="entry name" value="hot_dog"/>
    <property type="match status" value="1"/>
</dbReference>
<dbReference type="Pfam" id="PF22636">
    <property type="entry name" value="FlK"/>
    <property type="match status" value="1"/>
</dbReference>
<accession>A0A4P5P548</accession>
<name>A0A4P5P548_9ENTE</name>
<dbReference type="InterPro" id="IPR029069">
    <property type="entry name" value="HotDog_dom_sf"/>
</dbReference>
<evidence type="ECO:0000259" key="3">
    <source>
        <dbReference type="Pfam" id="PF22636"/>
    </source>
</evidence>
<feature type="binding site" evidence="2">
    <location>
        <position position="107"/>
    </location>
    <ligand>
        <name>substrate</name>
    </ligand>
</feature>